<reference evidence="1" key="1">
    <citation type="submission" date="2021-02" db="EMBL/GenBank/DDBJ databases">
        <authorList>
            <person name="Nowell W R."/>
        </authorList>
    </citation>
    <scope>NUCLEOTIDE SEQUENCE</scope>
</reference>
<evidence type="ECO:0000313" key="2">
    <source>
        <dbReference type="EMBL" id="CAF3682657.1"/>
    </source>
</evidence>
<organism evidence="1 3">
    <name type="scientific">Didymodactylos carnosus</name>
    <dbReference type="NCBI Taxonomy" id="1234261"/>
    <lineage>
        <taxon>Eukaryota</taxon>
        <taxon>Metazoa</taxon>
        <taxon>Spiralia</taxon>
        <taxon>Gnathifera</taxon>
        <taxon>Rotifera</taxon>
        <taxon>Eurotatoria</taxon>
        <taxon>Bdelloidea</taxon>
        <taxon>Philodinida</taxon>
        <taxon>Philodinidae</taxon>
        <taxon>Didymodactylos</taxon>
    </lineage>
</organism>
<dbReference type="EMBL" id="CAJNOK010003463">
    <property type="protein sequence ID" value="CAF0902175.1"/>
    <property type="molecule type" value="Genomic_DNA"/>
</dbReference>
<dbReference type="EMBL" id="CAJOBA010003463">
    <property type="protein sequence ID" value="CAF3682657.1"/>
    <property type="molecule type" value="Genomic_DNA"/>
</dbReference>
<accession>A0A8S2DC48</accession>
<proteinExistence type="predicted"/>
<dbReference type="Proteomes" id="UP000677228">
    <property type="component" value="Unassembled WGS sequence"/>
</dbReference>
<dbReference type="Proteomes" id="UP000682733">
    <property type="component" value="Unassembled WGS sequence"/>
</dbReference>
<protein>
    <submittedName>
        <fullName evidence="1">Uncharacterized protein</fullName>
    </submittedName>
</protein>
<evidence type="ECO:0000313" key="3">
    <source>
        <dbReference type="Proteomes" id="UP000677228"/>
    </source>
</evidence>
<comment type="caution">
    <text evidence="1">The sequence shown here is derived from an EMBL/GenBank/DDBJ whole genome shotgun (WGS) entry which is preliminary data.</text>
</comment>
<sequence length="168" mass="19474">MNKIPATHMPPNTFVYQKSCKILANSVNAIAHASMNWKTAIVTTKNVSISEQSKHNQDEDFHQQQETQLQKQSEGQIQSVVSTIPYFEGIEAEAWFSNLQSKFPKLDLKPDIMMYYVKEKFIGMPLIWYYENLSKIEDFSSFVVFSIKTHRPSFAHDKLVDKVEDNHL</sequence>
<dbReference type="AlphaFoldDB" id="A0A8S2DC48"/>
<evidence type="ECO:0000313" key="1">
    <source>
        <dbReference type="EMBL" id="CAF0902175.1"/>
    </source>
</evidence>
<gene>
    <name evidence="1" type="ORF">OVA965_LOCUS9681</name>
    <name evidence="2" type="ORF">TMI583_LOCUS9676</name>
</gene>
<name>A0A8S2DC48_9BILA</name>